<evidence type="ECO:0000259" key="4">
    <source>
        <dbReference type="Pfam" id="PF17678"/>
    </source>
</evidence>
<dbReference type="InterPro" id="IPR041371">
    <property type="entry name" value="GH92_N"/>
</dbReference>
<feature type="region of interest" description="Disordered" evidence="1">
    <location>
        <begin position="784"/>
        <end position="805"/>
    </location>
</feature>
<proteinExistence type="predicted"/>
<feature type="signal peptide" evidence="2">
    <location>
        <begin position="1"/>
        <end position="28"/>
    </location>
</feature>
<evidence type="ECO:0000256" key="1">
    <source>
        <dbReference type="SAM" id="MobiDB-lite"/>
    </source>
</evidence>
<dbReference type="Gene3D" id="2.70.98.10">
    <property type="match status" value="1"/>
</dbReference>
<dbReference type="OrthoDB" id="9804511at2"/>
<dbReference type="GO" id="GO:0005829">
    <property type="term" value="C:cytosol"/>
    <property type="evidence" value="ECO:0007669"/>
    <property type="project" value="TreeGrafter"/>
</dbReference>
<dbReference type="PROSITE" id="PS51318">
    <property type="entry name" value="TAT"/>
    <property type="match status" value="1"/>
</dbReference>
<protein>
    <submittedName>
        <fullName evidence="5">Alpha-mannosidase</fullName>
    </submittedName>
</protein>
<evidence type="ECO:0000313" key="5">
    <source>
        <dbReference type="EMBL" id="AIF46980.1"/>
    </source>
</evidence>
<dbReference type="PATRIC" id="fig|1217721.7.peg.1401"/>
<evidence type="ECO:0000256" key="2">
    <source>
        <dbReference type="SAM" id="SignalP"/>
    </source>
</evidence>
<dbReference type="EMBL" id="CP008884">
    <property type="protein sequence ID" value="AIF46980.1"/>
    <property type="molecule type" value="Genomic_DNA"/>
</dbReference>
<evidence type="ECO:0000313" key="6">
    <source>
        <dbReference type="Proteomes" id="UP000027987"/>
    </source>
</evidence>
<evidence type="ECO:0000259" key="3">
    <source>
        <dbReference type="Pfam" id="PF07971"/>
    </source>
</evidence>
<dbReference type="InterPro" id="IPR006311">
    <property type="entry name" value="TAT_signal"/>
</dbReference>
<name>A0A075JZI7_9GAMM</name>
<dbReference type="GO" id="GO:0006516">
    <property type="term" value="P:glycoprotein catabolic process"/>
    <property type="evidence" value="ECO:0007669"/>
    <property type="project" value="TreeGrafter"/>
</dbReference>
<dbReference type="InterPro" id="IPR005887">
    <property type="entry name" value="GH92_a_mannosidase_put"/>
</dbReference>
<dbReference type="InterPro" id="IPR008928">
    <property type="entry name" value="6-hairpin_glycosidase_sf"/>
</dbReference>
<dbReference type="InterPro" id="IPR012939">
    <property type="entry name" value="Glyco_hydro_92"/>
</dbReference>
<dbReference type="Gene3D" id="1.20.1610.10">
    <property type="entry name" value="alpha-1,2-mannosidases domains"/>
    <property type="match status" value="1"/>
</dbReference>
<feature type="chain" id="PRO_5001706610" evidence="2">
    <location>
        <begin position="29"/>
        <end position="805"/>
    </location>
</feature>
<dbReference type="AlphaFoldDB" id="A0A075JZI7"/>
<dbReference type="InterPro" id="IPR050883">
    <property type="entry name" value="PNGase"/>
</dbReference>
<keyword evidence="6" id="KW-1185">Reference proteome</keyword>
<dbReference type="InterPro" id="IPR014718">
    <property type="entry name" value="GH-type_carb-bd"/>
</dbReference>
<dbReference type="GO" id="GO:0005975">
    <property type="term" value="P:carbohydrate metabolic process"/>
    <property type="evidence" value="ECO:0007669"/>
    <property type="project" value="InterPro"/>
</dbReference>
<dbReference type="SUPFAM" id="SSF48208">
    <property type="entry name" value="Six-hairpin glycosidases"/>
    <property type="match status" value="1"/>
</dbReference>
<dbReference type="STRING" id="1217721.HY57_06715"/>
<dbReference type="HOGENOM" id="CLU_003690_2_2_6"/>
<dbReference type="Pfam" id="PF17678">
    <property type="entry name" value="Glyco_hydro_92N"/>
    <property type="match status" value="1"/>
</dbReference>
<sequence>MVTRRRFLQGMAALSVLGSSVRTLPSFAAAGKKTALADAVSRHVDVFVGTGGHGHTYPGPSMPFGMMQLGPDTNNSQWDGSSGYHQGDGSIMGFSHTHLSGTGAADMLDVLVVPAMGPVLLQPGDRDYDGVNYTSRYDGVHAGNGPKPKGYRTGIKGYRSHYTGEQARPGYYRVQLTDSHVLAELTTTERAGIHRYTFQQPGEAHLLVDFAHGFHDDPKTPAKVTDAELKLVGNDTVVGSRVVHQWANGRHIYFAMKVSRPFKRGVLYANDTALADGNTQASGTNLKAALHYDTLNDAPLLVKVGISGVDIEGALRNLSTEIPAWDFDGVQAAAEAAWEKELSRIRVQSSDDAVMRTFYSSLYHTMLAPTLFSDVDGRYRGMDMKVHQLPKGQHNYSTYSLWDTYRAEHPLFTLYQSERVPDLVNGLVRMAQESPAGPPVWPLQGIETVCMIGYHSAVVIAEAQAKGFTGIDYAAAWPVFRKRAMEDDYFGLPEYRKRGYIPSDVEGEAVSKTLEYSYDDWVMSHYAEKLGHHEDAVALKTRSQNYRNVFDKATNFARPRGSDGQWLEPFDPRGMGHSKKWRDFTESNAWQATFLNQHDVYTFMKMFGSVDVFEKKLDELFTTDSELPSDAPPDIAGMVGQFAFGNEPAHHMPYLYAYSGAHHKTQARVRMLLETMYLPEPDGLPGNEDCGQMSAWYVMSALGLYAVDPVSTHYVFGSPLLDRAEVQLAGGKKLVVQTQGNGKGRPYIQSVSWNGKPWTKSWISHEELTAGGTLLFVMGDKPNTSFGKAPTDRPPSFGKSASEQV</sequence>
<organism evidence="5 6">
    <name type="scientific">Dyella japonica A8</name>
    <dbReference type="NCBI Taxonomy" id="1217721"/>
    <lineage>
        <taxon>Bacteria</taxon>
        <taxon>Pseudomonadati</taxon>
        <taxon>Pseudomonadota</taxon>
        <taxon>Gammaproteobacteria</taxon>
        <taxon>Lysobacterales</taxon>
        <taxon>Rhodanobacteraceae</taxon>
        <taxon>Dyella</taxon>
    </lineage>
</organism>
<dbReference type="Proteomes" id="UP000027987">
    <property type="component" value="Chromosome"/>
</dbReference>
<keyword evidence="2" id="KW-0732">Signal</keyword>
<dbReference type="PANTHER" id="PTHR12143:SF39">
    <property type="entry name" value="SECRETED PROTEIN"/>
    <property type="match status" value="1"/>
</dbReference>
<dbReference type="PANTHER" id="PTHR12143">
    <property type="entry name" value="PEPTIDE N-GLYCANASE PNGASE -RELATED"/>
    <property type="match status" value="1"/>
</dbReference>
<dbReference type="Pfam" id="PF07971">
    <property type="entry name" value="Glyco_hydro_92"/>
    <property type="match status" value="1"/>
</dbReference>
<feature type="domain" description="Glycosyl hydrolase family 92" evidence="3">
    <location>
        <begin position="314"/>
        <end position="780"/>
    </location>
</feature>
<dbReference type="KEGG" id="dja:HY57_06715"/>
<dbReference type="Gene3D" id="3.30.2080.10">
    <property type="entry name" value="GH92 mannosidase domain"/>
    <property type="match status" value="1"/>
</dbReference>
<dbReference type="RefSeq" id="WP_019465405.1">
    <property type="nucleotide sequence ID" value="NZ_ALOY01000155.1"/>
</dbReference>
<feature type="domain" description="Glycosyl hydrolase family 92 N-terminal" evidence="4">
    <location>
        <begin position="43"/>
        <end position="307"/>
    </location>
</feature>
<dbReference type="GO" id="GO:0030246">
    <property type="term" value="F:carbohydrate binding"/>
    <property type="evidence" value="ECO:0007669"/>
    <property type="project" value="InterPro"/>
</dbReference>
<gene>
    <name evidence="5" type="ORF">HY57_06715</name>
</gene>
<dbReference type="FunFam" id="3.30.2080.10:FF:000001">
    <property type="entry name" value="Alpha-1,2-mannosidase subfamily"/>
    <property type="match status" value="1"/>
</dbReference>
<reference evidence="5 6" key="1">
    <citation type="submission" date="2014-07" db="EMBL/GenBank/DDBJ databases">
        <title>Complete Genome Sequence of Dyella japonica Strain A8 Isolated from Malaysian Tropical Soil.</title>
        <authorList>
            <person name="Hui R.K.H."/>
            <person name="Chen J.-W."/>
            <person name="Chan K.-G."/>
            <person name="Leung F.C.C."/>
        </authorList>
    </citation>
    <scope>NUCLEOTIDE SEQUENCE [LARGE SCALE GENOMIC DNA]</scope>
    <source>
        <strain evidence="5 6">A8</strain>
    </source>
</reference>
<dbReference type="Gene3D" id="1.20.1050.60">
    <property type="entry name" value="alpha-1,2-mannosidase"/>
    <property type="match status" value="1"/>
</dbReference>
<dbReference type="NCBIfam" id="TIGR01180">
    <property type="entry name" value="aman2_put"/>
    <property type="match status" value="1"/>
</dbReference>
<accession>A0A075JZI7</accession>
<dbReference type="GO" id="GO:0000224">
    <property type="term" value="F:peptide-N4-(N-acetyl-beta-glucosaminyl)asparagine amidase activity"/>
    <property type="evidence" value="ECO:0007669"/>
    <property type="project" value="TreeGrafter"/>
</dbReference>